<dbReference type="InterPro" id="IPR001436">
    <property type="entry name" value="Alpha-crystallin/sHSP_animal"/>
</dbReference>
<dbReference type="GO" id="GO:0043066">
    <property type="term" value="P:negative regulation of apoptotic process"/>
    <property type="evidence" value="ECO:0007669"/>
    <property type="project" value="TreeGrafter"/>
</dbReference>
<gene>
    <name evidence="10" type="primary">LOC115433392</name>
</gene>
<reference evidence="10" key="2">
    <citation type="submission" date="2025-08" db="UniProtKB">
        <authorList>
            <consortium name="Ensembl"/>
        </authorList>
    </citation>
    <scope>IDENTIFICATION</scope>
</reference>
<dbReference type="GO" id="GO:0005634">
    <property type="term" value="C:nucleus"/>
    <property type="evidence" value="ECO:0007669"/>
    <property type="project" value="TreeGrafter"/>
</dbReference>
<evidence type="ECO:0000256" key="2">
    <source>
        <dbReference type="ARBA" id="ARBA00022613"/>
    </source>
</evidence>
<name>A0A672ZHD2_9TELE</name>
<dbReference type="Gene3D" id="2.60.40.790">
    <property type="match status" value="1"/>
</dbReference>
<dbReference type="PRINTS" id="PR00299">
    <property type="entry name" value="ACRYSTALLIN"/>
</dbReference>
<dbReference type="GeneID" id="115433392"/>
<dbReference type="InterPro" id="IPR008978">
    <property type="entry name" value="HSP20-like_chaperone"/>
</dbReference>
<evidence type="ECO:0000256" key="7">
    <source>
        <dbReference type="RuleBase" id="RU003616"/>
    </source>
</evidence>
<dbReference type="GO" id="GO:0046872">
    <property type="term" value="F:metal ion binding"/>
    <property type="evidence" value="ECO:0007669"/>
    <property type="project" value="UniProtKB-KW"/>
</dbReference>
<keyword evidence="3" id="KW-0479">Metal-binding</keyword>
<dbReference type="PANTHER" id="PTHR45640:SF5">
    <property type="entry name" value="ALPHA-CRYSTALLIN B CHAIN"/>
    <property type="match status" value="1"/>
</dbReference>
<evidence type="ECO:0000256" key="5">
    <source>
        <dbReference type="ARBA" id="ARBA00030175"/>
    </source>
</evidence>
<dbReference type="RefSeq" id="XP_030010632.1">
    <property type="nucleotide sequence ID" value="XM_030154772.1"/>
</dbReference>
<dbReference type="Pfam" id="PF00011">
    <property type="entry name" value="HSP20"/>
    <property type="match status" value="1"/>
</dbReference>
<reference evidence="10" key="3">
    <citation type="submission" date="2025-09" db="UniProtKB">
        <authorList>
            <consortium name="Ensembl"/>
        </authorList>
    </citation>
    <scope>IDENTIFICATION</scope>
</reference>
<dbReference type="GO" id="GO:0051082">
    <property type="term" value="F:unfolded protein binding"/>
    <property type="evidence" value="ECO:0007669"/>
    <property type="project" value="TreeGrafter"/>
</dbReference>
<protein>
    <recommendedName>
        <fullName evidence="1">Alpha-crystallin B chain</fullName>
    </recommendedName>
    <alternativeName>
        <fullName evidence="5">Alpha(B)-crystallin</fullName>
    </alternativeName>
</protein>
<evidence type="ECO:0000313" key="11">
    <source>
        <dbReference type="Proteomes" id="UP000472271"/>
    </source>
</evidence>
<evidence type="ECO:0000313" key="10">
    <source>
        <dbReference type="Ensembl" id="ENSSORP00005016485.1"/>
    </source>
</evidence>
<proteinExistence type="inferred from homology"/>
<dbReference type="InParanoid" id="A0A672ZHD2"/>
<dbReference type="GO" id="GO:0042026">
    <property type="term" value="P:protein refolding"/>
    <property type="evidence" value="ECO:0007669"/>
    <property type="project" value="TreeGrafter"/>
</dbReference>
<evidence type="ECO:0000256" key="4">
    <source>
        <dbReference type="ARBA" id="ARBA00022833"/>
    </source>
</evidence>
<accession>A0A672ZHD2</accession>
<feature type="region of interest" description="Disordered" evidence="8">
    <location>
        <begin position="141"/>
        <end position="164"/>
    </location>
</feature>
<keyword evidence="2" id="KW-0273">Eye lens protein</keyword>
<keyword evidence="4" id="KW-0862">Zinc</keyword>
<evidence type="ECO:0000256" key="8">
    <source>
        <dbReference type="SAM" id="MobiDB-lite"/>
    </source>
</evidence>
<dbReference type="GO" id="GO:0009408">
    <property type="term" value="P:response to heat"/>
    <property type="evidence" value="ECO:0007669"/>
    <property type="project" value="TreeGrafter"/>
</dbReference>
<evidence type="ECO:0000256" key="1">
    <source>
        <dbReference type="ARBA" id="ARBA00018516"/>
    </source>
</evidence>
<dbReference type="SUPFAM" id="SSF49764">
    <property type="entry name" value="HSP20-like chaperones"/>
    <property type="match status" value="1"/>
</dbReference>
<dbReference type="AlphaFoldDB" id="A0A672ZHD2"/>
<dbReference type="GO" id="GO:0005212">
    <property type="term" value="F:structural constituent of eye lens"/>
    <property type="evidence" value="ECO:0007669"/>
    <property type="project" value="UniProtKB-KW"/>
</dbReference>
<evidence type="ECO:0000259" key="9">
    <source>
        <dbReference type="PROSITE" id="PS01031"/>
    </source>
</evidence>
<dbReference type="GO" id="GO:0005737">
    <property type="term" value="C:cytoplasm"/>
    <property type="evidence" value="ECO:0007669"/>
    <property type="project" value="TreeGrafter"/>
</dbReference>
<sequence length="164" mass="19174">MDIPIQYPWYRRTFLHRFSDLSLGEPLNDWPLMWPFSWSFPWMRPSFMRWFNWSENGHGEMRTEKDRFAIYLDVKHFSPEELSVSVSDDFVTVHAKHEDRQDDHGFVSREFVRKYKLPAGVLCSEVASSLSVDGVLTITAPRSSPGPERSIPITCDETSAKQKM</sequence>
<dbReference type="InterPro" id="IPR002068">
    <property type="entry name" value="A-crystallin/Hsp20_dom"/>
</dbReference>
<reference evidence="10" key="1">
    <citation type="submission" date="2019-06" db="EMBL/GenBank/DDBJ databases">
        <authorList>
            <consortium name="Wellcome Sanger Institute Data Sharing"/>
        </authorList>
    </citation>
    <scope>NUCLEOTIDE SEQUENCE [LARGE SCALE GENOMIC DNA]</scope>
</reference>
<dbReference type="OrthoDB" id="1431247at2759"/>
<organism evidence="10 11">
    <name type="scientific">Sphaeramia orbicularis</name>
    <name type="common">orbiculate cardinalfish</name>
    <dbReference type="NCBI Taxonomy" id="375764"/>
    <lineage>
        <taxon>Eukaryota</taxon>
        <taxon>Metazoa</taxon>
        <taxon>Chordata</taxon>
        <taxon>Craniata</taxon>
        <taxon>Vertebrata</taxon>
        <taxon>Euteleostomi</taxon>
        <taxon>Actinopterygii</taxon>
        <taxon>Neopterygii</taxon>
        <taxon>Teleostei</taxon>
        <taxon>Neoteleostei</taxon>
        <taxon>Acanthomorphata</taxon>
        <taxon>Gobiaria</taxon>
        <taxon>Kurtiformes</taxon>
        <taxon>Apogonoidei</taxon>
        <taxon>Apogonidae</taxon>
        <taxon>Apogoninae</taxon>
        <taxon>Sphaeramia</taxon>
    </lineage>
</organism>
<keyword evidence="11" id="KW-1185">Reference proteome</keyword>
<comment type="similarity">
    <text evidence="6 7">Belongs to the small heat shock protein (HSP20) family.</text>
</comment>
<feature type="domain" description="SHSP" evidence="9">
    <location>
        <begin position="49"/>
        <end position="156"/>
    </location>
</feature>
<evidence type="ECO:0000256" key="3">
    <source>
        <dbReference type="ARBA" id="ARBA00022723"/>
    </source>
</evidence>
<dbReference type="PANTHER" id="PTHR45640">
    <property type="entry name" value="HEAT SHOCK PROTEIN HSP-12.2-RELATED"/>
    <property type="match status" value="1"/>
</dbReference>
<dbReference type="PROSITE" id="PS01031">
    <property type="entry name" value="SHSP"/>
    <property type="match status" value="1"/>
</dbReference>
<evidence type="ECO:0000256" key="6">
    <source>
        <dbReference type="PROSITE-ProRule" id="PRU00285"/>
    </source>
</evidence>
<dbReference type="Ensembl" id="ENSSORT00005016996.1">
    <property type="protein sequence ID" value="ENSSORP00005016485.1"/>
    <property type="gene ID" value="ENSSORG00005008367.1"/>
</dbReference>
<dbReference type="Proteomes" id="UP000472271">
    <property type="component" value="Chromosome 14"/>
</dbReference>